<dbReference type="EMBL" id="JAPQKR010000014">
    <property type="protein sequence ID" value="KAJ5198546.1"/>
    <property type="molecule type" value="Genomic_DNA"/>
</dbReference>
<dbReference type="GeneID" id="83182026"/>
<evidence type="ECO:0000313" key="4">
    <source>
        <dbReference type="Proteomes" id="UP001150904"/>
    </source>
</evidence>
<evidence type="ECO:0000256" key="1">
    <source>
        <dbReference type="SAM" id="MobiDB-lite"/>
    </source>
</evidence>
<dbReference type="InterPro" id="IPR013087">
    <property type="entry name" value="Znf_C2H2_type"/>
</dbReference>
<dbReference type="PROSITE" id="PS00028">
    <property type="entry name" value="ZINC_FINGER_C2H2_1"/>
    <property type="match status" value="1"/>
</dbReference>
<organism evidence="3 4">
    <name type="scientific">Penicillium cinerascens</name>
    <dbReference type="NCBI Taxonomy" id="70096"/>
    <lineage>
        <taxon>Eukaryota</taxon>
        <taxon>Fungi</taxon>
        <taxon>Dikarya</taxon>
        <taxon>Ascomycota</taxon>
        <taxon>Pezizomycotina</taxon>
        <taxon>Eurotiomycetes</taxon>
        <taxon>Eurotiomycetidae</taxon>
        <taxon>Eurotiales</taxon>
        <taxon>Aspergillaceae</taxon>
        <taxon>Penicillium</taxon>
    </lineage>
</organism>
<dbReference type="RefSeq" id="XP_058306974.1">
    <property type="nucleotide sequence ID" value="XM_058454725.1"/>
</dbReference>
<dbReference type="SMART" id="SM00355">
    <property type="entry name" value="ZnF_C2H2"/>
    <property type="match status" value="3"/>
</dbReference>
<dbReference type="OrthoDB" id="5399138at2759"/>
<feature type="region of interest" description="Disordered" evidence="1">
    <location>
        <begin position="223"/>
        <end position="264"/>
    </location>
</feature>
<feature type="compositionally biased region" description="Basic residues" evidence="1">
    <location>
        <begin position="253"/>
        <end position="262"/>
    </location>
</feature>
<dbReference type="Proteomes" id="UP001150904">
    <property type="component" value="Unassembled WGS sequence"/>
</dbReference>
<evidence type="ECO:0000313" key="3">
    <source>
        <dbReference type="EMBL" id="KAJ5198546.1"/>
    </source>
</evidence>
<feature type="compositionally biased region" description="Basic residues" evidence="1">
    <location>
        <begin position="145"/>
        <end position="155"/>
    </location>
</feature>
<name>A0A9W9JM27_9EURO</name>
<keyword evidence="4" id="KW-1185">Reference proteome</keyword>
<sequence length="563" mass="63725">MSTEQHPGASECFDIHDVHEVNDNFTEQCLDSDVKNNVYDISPSLMRLASTPDPTNDFSASFPSTEPFADYLNTPSVQGSWSSQNEFQNDVLPATISRDSSWASAPNLDTIGPCTAFDPAQTTDTVPSFPVTLSQALHTPPSRRTLPRRRSRYHISRSEQKATPTYTPMSSFLDPMQRWQESPPEDEPASLTAIMNAMGDIPSSSSASPQDHGRLANTFQHHCRAPSTTSAESSPSSTDSAWSSTGGSTSRYGRNRRSRVTKNKANDGKPRIFCCTFCCDRFRTRYEWVRHEMTLHLNLETWYCAPLGPSVFSPVTGRQHCAYCNALDPSQAHLTEHKYDACQTLSKELRSFNRKDHLVQHLRHFHHVQTIPLIDDWKIETKNITSRCGFCSETMNNWGERTDHLAKHFKRGYTMKDWKGEHEFPPSITAHLKNAYPPYLLGWESESIVPFSATSTDVRHQYAQVSSRVFAAERKEAGTKGIVFPDPNKSEFDNFLNVFTRHLGRYARGQMELGVIPTDEMFQKESRRVLFDGEDAWDQTIADNPDWLSAFRRLHCGPVHDSG</sequence>
<feature type="compositionally biased region" description="Polar residues" evidence="1">
    <location>
        <begin position="161"/>
        <end position="170"/>
    </location>
</feature>
<gene>
    <name evidence="3" type="ORF">N7498_007663</name>
</gene>
<accession>A0A9W9JM27</accession>
<feature type="domain" description="C2H2-type" evidence="2">
    <location>
        <begin position="274"/>
        <end position="296"/>
    </location>
</feature>
<dbReference type="AlphaFoldDB" id="A0A9W9JM27"/>
<feature type="region of interest" description="Disordered" evidence="1">
    <location>
        <begin position="137"/>
        <end position="188"/>
    </location>
</feature>
<proteinExistence type="predicted"/>
<protein>
    <recommendedName>
        <fullName evidence="2">C2H2-type domain-containing protein</fullName>
    </recommendedName>
</protein>
<evidence type="ECO:0000259" key="2">
    <source>
        <dbReference type="PROSITE" id="PS00028"/>
    </source>
</evidence>
<reference evidence="3" key="1">
    <citation type="submission" date="2022-12" db="EMBL/GenBank/DDBJ databases">
        <authorList>
            <person name="Petersen C."/>
        </authorList>
    </citation>
    <scope>NUCLEOTIDE SEQUENCE</scope>
    <source>
        <strain evidence="3">IBT 15544</strain>
    </source>
</reference>
<feature type="compositionally biased region" description="Low complexity" evidence="1">
    <location>
        <begin position="226"/>
        <end position="252"/>
    </location>
</feature>
<comment type="caution">
    <text evidence="3">The sequence shown here is derived from an EMBL/GenBank/DDBJ whole genome shotgun (WGS) entry which is preliminary data.</text>
</comment>
<reference evidence="3" key="2">
    <citation type="journal article" date="2023" name="IMA Fungus">
        <title>Comparative genomic study of the Penicillium genus elucidates a diverse pangenome and 15 lateral gene transfer events.</title>
        <authorList>
            <person name="Petersen C."/>
            <person name="Sorensen T."/>
            <person name="Nielsen M.R."/>
            <person name="Sondergaard T.E."/>
            <person name="Sorensen J.L."/>
            <person name="Fitzpatrick D.A."/>
            <person name="Frisvad J.C."/>
            <person name="Nielsen K.L."/>
        </authorList>
    </citation>
    <scope>NUCLEOTIDE SEQUENCE</scope>
    <source>
        <strain evidence="3">IBT 15544</strain>
    </source>
</reference>